<gene>
    <name evidence="1" type="ORF">CEXT_210631</name>
</gene>
<evidence type="ECO:0000313" key="1">
    <source>
        <dbReference type="EMBL" id="GIY95271.1"/>
    </source>
</evidence>
<protein>
    <submittedName>
        <fullName evidence="1">Uncharacterized protein</fullName>
    </submittedName>
</protein>
<comment type="caution">
    <text evidence="1">The sequence shown here is derived from an EMBL/GenBank/DDBJ whole genome shotgun (WGS) entry which is preliminary data.</text>
</comment>
<keyword evidence="2" id="KW-1185">Reference proteome</keyword>
<evidence type="ECO:0000313" key="2">
    <source>
        <dbReference type="Proteomes" id="UP001054945"/>
    </source>
</evidence>
<organism evidence="1 2">
    <name type="scientific">Caerostris extrusa</name>
    <name type="common">Bark spider</name>
    <name type="synonym">Caerostris bankana</name>
    <dbReference type="NCBI Taxonomy" id="172846"/>
    <lineage>
        <taxon>Eukaryota</taxon>
        <taxon>Metazoa</taxon>
        <taxon>Ecdysozoa</taxon>
        <taxon>Arthropoda</taxon>
        <taxon>Chelicerata</taxon>
        <taxon>Arachnida</taxon>
        <taxon>Araneae</taxon>
        <taxon>Araneomorphae</taxon>
        <taxon>Entelegynae</taxon>
        <taxon>Araneoidea</taxon>
        <taxon>Araneidae</taxon>
        <taxon>Caerostris</taxon>
    </lineage>
</organism>
<dbReference type="Proteomes" id="UP001054945">
    <property type="component" value="Unassembled WGS sequence"/>
</dbReference>
<sequence length="93" mass="10634">MPSLTYRMQRLMDASPTTLSLKERLKSGNHKGEIRAGINSPRLLLLLFVGAVLCSPQKECFLEVYQSLFVDVRLWRYSNAVHLNCDALQRHST</sequence>
<proteinExistence type="predicted"/>
<accession>A0AAV4XJA5</accession>
<dbReference type="AlphaFoldDB" id="A0AAV4XJA5"/>
<dbReference type="EMBL" id="BPLR01000498">
    <property type="protein sequence ID" value="GIY95271.1"/>
    <property type="molecule type" value="Genomic_DNA"/>
</dbReference>
<reference evidence="1 2" key="1">
    <citation type="submission" date="2021-06" db="EMBL/GenBank/DDBJ databases">
        <title>Caerostris extrusa draft genome.</title>
        <authorList>
            <person name="Kono N."/>
            <person name="Arakawa K."/>
        </authorList>
    </citation>
    <scope>NUCLEOTIDE SEQUENCE [LARGE SCALE GENOMIC DNA]</scope>
</reference>
<name>A0AAV4XJA5_CAEEX</name>